<name>A0AAD7V8M2_9FUNG</name>
<evidence type="ECO:0000313" key="1">
    <source>
        <dbReference type="EMBL" id="KAJ8660925.1"/>
    </source>
</evidence>
<gene>
    <name evidence="1" type="ORF">O0I10_003147</name>
</gene>
<comment type="caution">
    <text evidence="1">The sequence shown here is derived from an EMBL/GenBank/DDBJ whole genome shotgun (WGS) entry which is preliminary data.</text>
</comment>
<dbReference type="RefSeq" id="XP_058345838.1">
    <property type="nucleotide sequence ID" value="XM_058483219.1"/>
</dbReference>
<proteinExistence type="predicted"/>
<reference evidence="1 2" key="1">
    <citation type="submission" date="2023-03" db="EMBL/GenBank/DDBJ databases">
        <title>Genome sequence of Lichtheimia ornata CBS 291.66.</title>
        <authorList>
            <person name="Mohabir J.T."/>
            <person name="Shea T.P."/>
            <person name="Kurbessoian T."/>
            <person name="Berby B."/>
            <person name="Fontaine J."/>
            <person name="Livny J."/>
            <person name="Gnirke A."/>
            <person name="Stajich J.E."/>
            <person name="Cuomo C.A."/>
        </authorList>
    </citation>
    <scope>NUCLEOTIDE SEQUENCE [LARGE SCALE GENOMIC DNA]</scope>
    <source>
        <strain evidence="1">CBS 291.66</strain>
    </source>
</reference>
<keyword evidence="2" id="KW-1185">Reference proteome</keyword>
<organism evidence="1 2">
    <name type="scientific">Lichtheimia ornata</name>
    <dbReference type="NCBI Taxonomy" id="688661"/>
    <lineage>
        <taxon>Eukaryota</taxon>
        <taxon>Fungi</taxon>
        <taxon>Fungi incertae sedis</taxon>
        <taxon>Mucoromycota</taxon>
        <taxon>Mucoromycotina</taxon>
        <taxon>Mucoromycetes</taxon>
        <taxon>Mucorales</taxon>
        <taxon>Lichtheimiaceae</taxon>
        <taxon>Lichtheimia</taxon>
    </lineage>
</organism>
<sequence length="161" mass="18483">MSNRDHVFTVNNIYSVLWWSSLLTNCFQEHSAAHVSHRCITSATSNNVMYLFGAIKVYPSLKAFAVKYRPLPLEKRLLELVILSVAIPIALKDDDQHLDLGGVLRSKQAITDMRILDHHTDVVVKDTVSMVVEISYLQLASYWWIIKATMRSSRSQWHIQD</sequence>
<dbReference type="AlphaFoldDB" id="A0AAD7V8M2"/>
<accession>A0AAD7V8M2</accession>
<protein>
    <submittedName>
        <fullName evidence="1">Uncharacterized protein</fullName>
    </submittedName>
</protein>
<evidence type="ECO:0000313" key="2">
    <source>
        <dbReference type="Proteomes" id="UP001234581"/>
    </source>
</evidence>
<dbReference type="Proteomes" id="UP001234581">
    <property type="component" value="Unassembled WGS sequence"/>
</dbReference>
<dbReference type="GeneID" id="83210560"/>
<dbReference type="EMBL" id="JARTCD010000010">
    <property type="protein sequence ID" value="KAJ8660925.1"/>
    <property type="molecule type" value="Genomic_DNA"/>
</dbReference>